<dbReference type="AlphaFoldDB" id="A0A4V1KJA7"/>
<reference evidence="1 2" key="1">
    <citation type="submission" date="2018-12" db="EMBL/GenBank/DDBJ databases">
        <title>bacterium Hansschlegelia zhihuaiae S113.</title>
        <authorList>
            <person name="He J."/>
        </authorList>
    </citation>
    <scope>NUCLEOTIDE SEQUENCE [LARGE SCALE GENOMIC DNA]</scope>
    <source>
        <strain evidence="1 2">S 113</strain>
    </source>
</reference>
<name>A0A4V1KJA7_9HYPH</name>
<comment type="caution">
    <text evidence="1">The sequence shown here is derived from an EMBL/GenBank/DDBJ whole genome shotgun (WGS) entry which is preliminary data.</text>
</comment>
<accession>A0A4V1KJA7</accession>
<dbReference type="RefSeq" id="WP_128777363.1">
    <property type="nucleotide sequence ID" value="NZ_RYFI01000008.1"/>
</dbReference>
<dbReference type="Pfam" id="PF00353">
    <property type="entry name" value="HemolysinCabind"/>
    <property type="match status" value="2"/>
</dbReference>
<evidence type="ECO:0008006" key="3">
    <source>
        <dbReference type="Google" id="ProtNLM"/>
    </source>
</evidence>
<dbReference type="EMBL" id="RYFI01000008">
    <property type="protein sequence ID" value="RXF73532.1"/>
    <property type="molecule type" value="Genomic_DNA"/>
</dbReference>
<protein>
    <recommendedName>
        <fullName evidence="3">DUF2974 domain-containing protein</fullName>
    </recommendedName>
</protein>
<dbReference type="InterPro" id="IPR029058">
    <property type="entry name" value="AB_hydrolase_fold"/>
</dbReference>
<dbReference type="Proteomes" id="UP000289708">
    <property type="component" value="Unassembled WGS sequence"/>
</dbReference>
<dbReference type="PRINTS" id="PR00313">
    <property type="entry name" value="CABNDNGRPT"/>
</dbReference>
<sequence length="451" mass="48108">MANALPQFLNVSILQELKLQAELAAAAYDDGDKPKGFKDVDLESIGVASDNIDGKFFENDGAAARLMSRGGDWYLSFRGTDSTEDLLDFIADQDDYIDKFDDLLSSISTTGKFDGKLFVTGHSLGGAASHLLHEERGDFSAAVRNADYFSFASPIFKDGDQVASYGHANDAIYGLDDDGGPPFVKEVFYYTDEVGTQQPDAEDDDNEPLHAIENHVEGLQRMIDADVFRPDFGLQDRRGLSLDQQVVIVGDHGRVSITDDFGGSVVILGVDGRLPGEDRDEIDVSDVIIGRDEAGKDWIDGMRGADELIGRAGADRLIGGVGADSLNGGSGGDRLWGGAGRDSLFGGKGADDFVFDKAQGQADVVRDFHRGHNDTLVIDVSAFGGDATGDFDVFNGRTQPDARGDGPAVLYARSSGNVFFDADGRGGDDALLVATLRDGPDSLKAGNIDLI</sequence>
<dbReference type="Gene3D" id="3.40.50.1820">
    <property type="entry name" value="alpha/beta hydrolase"/>
    <property type="match status" value="1"/>
</dbReference>
<dbReference type="OrthoDB" id="8400334at2"/>
<evidence type="ECO:0000313" key="1">
    <source>
        <dbReference type="EMBL" id="RXF73532.1"/>
    </source>
</evidence>
<dbReference type="InterPro" id="IPR018511">
    <property type="entry name" value="Hemolysin-typ_Ca-bd_CS"/>
</dbReference>
<organism evidence="1 2">
    <name type="scientific">Hansschlegelia zhihuaiae</name>
    <dbReference type="NCBI Taxonomy" id="405005"/>
    <lineage>
        <taxon>Bacteria</taxon>
        <taxon>Pseudomonadati</taxon>
        <taxon>Pseudomonadota</taxon>
        <taxon>Alphaproteobacteria</taxon>
        <taxon>Hyphomicrobiales</taxon>
        <taxon>Methylopilaceae</taxon>
        <taxon>Hansschlegelia</taxon>
    </lineage>
</organism>
<dbReference type="InterPro" id="IPR001343">
    <property type="entry name" value="Hemolysn_Ca-bd"/>
</dbReference>
<dbReference type="GO" id="GO:0005509">
    <property type="term" value="F:calcium ion binding"/>
    <property type="evidence" value="ECO:0007669"/>
    <property type="project" value="InterPro"/>
</dbReference>
<dbReference type="InterPro" id="IPR011049">
    <property type="entry name" value="Serralysin-like_metalloprot_C"/>
</dbReference>
<dbReference type="SUPFAM" id="SSF51120">
    <property type="entry name" value="beta-Roll"/>
    <property type="match status" value="1"/>
</dbReference>
<keyword evidence="2" id="KW-1185">Reference proteome</keyword>
<dbReference type="Gene3D" id="2.150.10.10">
    <property type="entry name" value="Serralysin-like metalloprotease, C-terminal"/>
    <property type="match status" value="1"/>
</dbReference>
<proteinExistence type="predicted"/>
<dbReference type="PROSITE" id="PS00330">
    <property type="entry name" value="HEMOLYSIN_CALCIUM"/>
    <property type="match status" value="3"/>
</dbReference>
<gene>
    <name evidence="1" type="ORF">EK403_10085</name>
</gene>
<evidence type="ECO:0000313" key="2">
    <source>
        <dbReference type="Proteomes" id="UP000289708"/>
    </source>
</evidence>
<dbReference type="SUPFAM" id="SSF53474">
    <property type="entry name" value="alpha/beta-Hydrolases"/>
    <property type="match status" value="1"/>
</dbReference>